<sequence>MKVRRHGVWTRRRVVRRSDVNEMQCMSQCVITSTLVLELIMTKPMGVFIRFSPHNPYLFTSGILVHPSADPVSPLLTSPHLTSPHLTSHHITSHHIPSFHFTSLLQLSSRKYSSPTNTDVPEEQKPRLKKRI</sequence>
<protein>
    <submittedName>
        <fullName evidence="2">Uncharacterized protein</fullName>
    </submittedName>
</protein>
<name>A0A5B7HU84_PORTR</name>
<organism evidence="2 3">
    <name type="scientific">Portunus trituberculatus</name>
    <name type="common">Swimming crab</name>
    <name type="synonym">Neptunus trituberculatus</name>
    <dbReference type="NCBI Taxonomy" id="210409"/>
    <lineage>
        <taxon>Eukaryota</taxon>
        <taxon>Metazoa</taxon>
        <taxon>Ecdysozoa</taxon>
        <taxon>Arthropoda</taxon>
        <taxon>Crustacea</taxon>
        <taxon>Multicrustacea</taxon>
        <taxon>Malacostraca</taxon>
        <taxon>Eumalacostraca</taxon>
        <taxon>Eucarida</taxon>
        <taxon>Decapoda</taxon>
        <taxon>Pleocyemata</taxon>
        <taxon>Brachyura</taxon>
        <taxon>Eubrachyura</taxon>
        <taxon>Portunoidea</taxon>
        <taxon>Portunidae</taxon>
        <taxon>Portuninae</taxon>
        <taxon>Portunus</taxon>
    </lineage>
</organism>
<evidence type="ECO:0000313" key="2">
    <source>
        <dbReference type="EMBL" id="MPC71984.1"/>
    </source>
</evidence>
<accession>A0A5B7HU84</accession>
<dbReference type="AlphaFoldDB" id="A0A5B7HU84"/>
<keyword evidence="3" id="KW-1185">Reference proteome</keyword>
<dbReference type="EMBL" id="VSRR010033896">
    <property type="protein sequence ID" value="MPC71984.1"/>
    <property type="molecule type" value="Genomic_DNA"/>
</dbReference>
<feature type="region of interest" description="Disordered" evidence="1">
    <location>
        <begin position="111"/>
        <end position="132"/>
    </location>
</feature>
<proteinExistence type="predicted"/>
<dbReference type="Proteomes" id="UP000324222">
    <property type="component" value="Unassembled WGS sequence"/>
</dbReference>
<reference evidence="2 3" key="1">
    <citation type="submission" date="2019-05" db="EMBL/GenBank/DDBJ databases">
        <title>Another draft genome of Portunus trituberculatus and its Hox gene families provides insights of decapod evolution.</title>
        <authorList>
            <person name="Jeong J.-H."/>
            <person name="Song I."/>
            <person name="Kim S."/>
            <person name="Choi T."/>
            <person name="Kim D."/>
            <person name="Ryu S."/>
            <person name="Kim W."/>
        </authorList>
    </citation>
    <scope>NUCLEOTIDE SEQUENCE [LARGE SCALE GENOMIC DNA]</scope>
    <source>
        <tissue evidence="2">Muscle</tissue>
    </source>
</reference>
<evidence type="ECO:0000256" key="1">
    <source>
        <dbReference type="SAM" id="MobiDB-lite"/>
    </source>
</evidence>
<evidence type="ECO:0000313" key="3">
    <source>
        <dbReference type="Proteomes" id="UP000324222"/>
    </source>
</evidence>
<comment type="caution">
    <text evidence="2">The sequence shown here is derived from an EMBL/GenBank/DDBJ whole genome shotgun (WGS) entry which is preliminary data.</text>
</comment>
<gene>
    <name evidence="2" type="ORF">E2C01_066276</name>
</gene>